<organism evidence="1">
    <name type="scientific">Siphoviridae sp. ctzWr28</name>
    <dbReference type="NCBI Taxonomy" id="2827980"/>
    <lineage>
        <taxon>Viruses</taxon>
        <taxon>Duplodnaviria</taxon>
        <taxon>Heunggongvirae</taxon>
        <taxon>Uroviricota</taxon>
        <taxon>Caudoviricetes</taxon>
    </lineage>
</organism>
<sequence length="128" mass="14993">MENKKAEAIEEAKEQNSVFIDEMGRLNIKGQEIYINEDGDTKEVDFRLTKPQNIQLYQKAYLDLVAKYDYLTFAGILLPKMVEKPVEARKLDFFEHDTEALIEISEAIVEYMGKSKEKKKRKLNMKLK</sequence>
<protein>
    <recommendedName>
        <fullName evidence="2">Phage protein</fullName>
    </recommendedName>
</protein>
<evidence type="ECO:0000313" key="1">
    <source>
        <dbReference type="EMBL" id="DAF48648.1"/>
    </source>
</evidence>
<proteinExistence type="predicted"/>
<evidence type="ECO:0008006" key="2">
    <source>
        <dbReference type="Google" id="ProtNLM"/>
    </source>
</evidence>
<name>A0A8S5SCJ0_9CAUD</name>
<accession>A0A8S5SCJ0</accession>
<dbReference type="EMBL" id="BK032571">
    <property type="protein sequence ID" value="DAF48648.1"/>
    <property type="molecule type" value="Genomic_DNA"/>
</dbReference>
<reference evidence="1" key="1">
    <citation type="journal article" date="2021" name="Proc. Natl. Acad. Sci. U.S.A.">
        <title>A Catalog of Tens of Thousands of Viruses from Human Metagenomes Reveals Hidden Associations with Chronic Diseases.</title>
        <authorList>
            <person name="Tisza M.J."/>
            <person name="Buck C.B."/>
        </authorList>
    </citation>
    <scope>NUCLEOTIDE SEQUENCE</scope>
    <source>
        <strain evidence="1">CtzWr28</strain>
    </source>
</reference>